<organism evidence="2 3">
    <name type="scientific">Extensimonas vulgaris</name>
    <dbReference type="NCBI Taxonomy" id="1031594"/>
    <lineage>
        <taxon>Bacteria</taxon>
        <taxon>Pseudomonadati</taxon>
        <taxon>Pseudomonadota</taxon>
        <taxon>Betaproteobacteria</taxon>
        <taxon>Burkholderiales</taxon>
        <taxon>Comamonadaceae</taxon>
        <taxon>Extensimonas</taxon>
    </lineage>
</organism>
<reference evidence="2 3" key="1">
    <citation type="submission" date="2018-07" db="EMBL/GenBank/DDBJ databases">
        <title>Genomic Encyclopedia of Type Strains, Phase IV (KMG-IV): sequencing the most valuable type-strain genomes for metagenomic binning, comparative biology and taxonomic classification.</title>
        <authorList>
            <person name="Goeker M."/>
        </authorList>
    </citation>
    <scope>NUCLEOTIDE SEQUENCE [LARGE SCALE GENOMIC DNA]</scope>
    <source>
        <strain evidence="2 3">DSM 100911</strain>
    </source>
</reference>
<dbReference type="Proteomes" id="UP000252174">
    <property type="component" value="Unassembled WGS sequence"/>
</dbReference>
<dbReference type="PANTHER" id="PTHR37812:SF1">
    <property type="entry name" value="MU-LIKE PROPHAGE FLUMU PROTEIN C"/>
    <property type="match status" value="1"/>
</dbReference>
<accession>A0A369ANP6</accession>
<feature type="domain" description="Mor transcription activator" evidence="1">
    <location>
        <begin position="65"/>
        <end position="138"/>
    </location>
</feature>
<evidence type="ECO:0000313" key="2">
    <source>
        <dbReference type="EMBL" id="RCX10705.1"/>
    </source>
</evidence>
<name>A0A369ANP6_9BURK</name>
<dbReference type="OrthoDB" id="8906055at2"/>
<evidence type="ECO:0000313" key="3">
    <source>
        <dbReference type="Proteomes" id="UP000252174"/>
    </source>
</evidence>
<dbReference type="InterPro" id="IPR014875">
    <property type="entry name" value="Mor_transcription_activator"/>
</dbReference>
<evidence type="ECO:0000259" key="1">
    <source>
        <dbReference type="Pfam" id="PF08765"/>
    </source>
</evidence>
<dbReference type="SUPFAM" id="SSF46689">
    <property type="entry name" value="Homeodomain-like"/>
    <property type="match status" value="1"/>
</dbReference>
<dbReference type="InterPro" id="IPR009057">
    <property type="entry name" value="Homeodomain-like_sf"/>
</dbReference>
<dbReference type="RefSeq" id="WP_114482305.1">
    <property type="nucleotide sequence ID" value="NZ_QPJU01000002.1"/>
</dbReference>
<dbReference type="PANTHER" id="PTHR37812">
    <property type="entry name" value="MU-LIKE PROPHAGE FLUMU PROTEIN C"/>
    <property type="match status" value="1"/>
</dbReference>
<dbReference type="AlphaFoldDB" id="A0A369ANP6"/>
<dbReference type="EMBL" id="QPJU01000002">
    <property type="protein sequence ID" value="RCX10705.1"/>
    <property type="molecule type" value="Genomic_DNA"/>
</dbReference>
<dbReference type="Pfam" id="PF08765">
    <property type="entry name" value="Mor"/>
    <property type="match status" value="1"/>
</dbReference>
<gene>
    <name evidence="2" type="ORF">DFR45_102106</name>
</gene>
<sequence>MSDRHLSAAELAILEALYLDGMTEDMRDIAHCLYEALVLQDERAGCAAPTGEWGQKLRAMAAQCMAQLLHLCEQKGGGQVYLPKGVAVRLSLRDREMCAKFRGDYRTLAREYGLTEVRVRQIVDTYQRERFLRRQSDLPGMDAA</sequence>
<dbReference type="InterPro" id="IPR052411">
    <property type="entry name" value="c-mor_Regulatory_Protein"/>
</dbReference>
<comment type="caution">
    <text evidence="2">The sequence shown here is derived from an EMBL/GenBank/DDBJ whole genome shotgun (WGS) entry which is preliminary data.</text>
</comment>
<proteinExistence type="predicted"/>
<dbReference type="Gene3D" id="1.10.10.60">
    <property type="entry name" value="Homeodomain-like"/>
    <property type="match status" value="1"/>
</dbReference>
<keyword evidence="3" id="KW-1185">Reference proteome</keyword>
<protein>
    <submittedName>
        <fullName evidence="2">Mor transcription activator family protein</fullName>
    </submittedName>
</protein>